<dbReference type="PIRSF" id="PIRSF016578">
    <property type="entry name" value="HsaA"/>
    <property type="match status" value="1"/>
</dbReference>
<evidence type="ECO:0000259" key="3">
    <source>
        <dbReference type="Pfam" id="PF08028"/>
    </source>
</evidence>
<evidence type="ECO:0000259" key="2">
    <source>
        <dbReference type="Pfam" id="PF02771"/>
    </source>
</evidence>
<sequence>MTETLTREAAAVGSDRLADYLDRVRSITPLIRSEAQAIERDRTVTKPVADALFENGIFHMLVPTDLGGGGLLPSEGMRVYEELSKADASVGWSVMASSWATAMVLGYLEPEAARELVNQPGGFVLAGQLLPRYPAVQTGDGFIVDGEFSFASGSDHATWIGAGILLAGEDGKPVLDENGNPKPRVALLPKDQVELKNNWDVWGLAGTGSHDYRITKKFVPMRYSIPTFGGTAYRPEPMYQLGNELLGGLCHAPVVLGIATRALELVAAMSANKVRPNYGVPVGQADIFRIDFARHEATLQAARLYCYDLIESAEAKVAAGGSATAEDIARVQQMLAWIHEVTDDMVSFAHKWGGSRSIASTSELGRYVRDMRVATQHLLVDPKGLVDAAAVLLPIYEKAGA</sequence>
<accession>A0A439DMW0</accession>
<dbReference type="InterPro" id="IPR046373">
    <property type="entry name" value="Acyl-CoA_Oxase/DH_mid-dom_sf"/>
</dbReference>
<organism evidence="4 5">
    <name type="scientific">Mycolicibacterium elephantis DSM 44368</name>
    <dbReference type="NCBI Taxonomy" id="1335622"/>
    <lineage>
        <taxon>Bacteria</taxon>
        <taxon>Bacillati</taxon>
        <taxon>Actinomycetota</taxon>
        <taxon>Actinomycetes</taxon>
        <taxon>Mycobacteriales</taxon>
        <taxon>Mycobacteriaceae</taxon>
        <taxon>Mycolicibacterium</taxon>
    </lineage>
</organism>
<evidence type="ECO:0000313" key="4">
    <source>
        <dbReference type="EMBL" id="RWA16406.1"/>
    </source>
</evidence>
<dbReference type="Gene3D" id="1.20.140.10">
    <property type="entry name" value="Butyryl-CoA Dehydrogenase, subunit A, domain 3"/>
    <property type="match status" value="1"/>
</dbReference>
<feature type="domain" description="Acyl-CoA dehydrogenase/oxidase N-terminal" evidence="2">
    <location>
        <begin position="32"/>
        <end position="106"/>
    </location>
</feature>
<gene>
    <name evidence="4" type="ORF">MELE44368_07275</name>
</gene>
<dbReference type="EMBL" id="ATDN01000056">
    <property type="protein sequence ID" value="RWA16406.1"/>
    <property type="molecule type" value="Genomic_DNA"/>
</dbReference>
<evidence type="ECO:0000256" key="1">
    <source>
        <dbReference type="ARBA" id="ARBA00023002"/>
    </source>
</evidence>
<feature type="domain" description="Acyl-CoA dehydrogenase C-terminal" evidence="3">
    <location>
        <begin position="249"/>
        <end position="381"/>
    </location>
</feature>
<dbReference type="SUPFAM" id="SSF47203">
    <property type="entry name" value="Acyl-CoA dehydrogenase C-terminal domain-like"/>
    <property type="match status" value="1"/>
</dbReference>
<dbReference type="GO" id="GO:0006552">
    <property type="term" value="P:L-leucine catabolic process"/>
    <property type="evidence" value="ECO:0007669"/>
    <property type="project" value="TreeGrafter"/>
</dbReference>
<dbReference type="PANTHER" id="PTHR43884:SF12">
    <property type="entry name" value="ISOVALERYL-COA DEHYDROGENASE, MITOCHONDRIAL-RELATED"/>
    <property type="match status" value="1"/>
</dbReference>
<dbReference type="Proteomes" id="UP000287177">
    <property type="component" value="Unassembled WGS sequence"/>
</dbReference>
<dbReference type="InterPro" id="IPR009100">
    <property type="entry name" value="AcylCoA_DH/oxidase_NM_dom_sf"/>
</dbReference>
<proteinExistence type="predicted"/>
<dbReference type="Gene3D" id="2.40.110.10">
    <property type="entry name" value="Butyryl-CoA Dehydrogenase, subunit A, domain 2"/>
    <property type="match status" value="1"/>
</dbReference>
<dbReference type="RefSeq" id="WP_128110682.1">
    <property type="nucleotide sequence ID" value="NZ_ATDN01000056.1"/>
</dbReference>
<name>A0A439DMW0_9MYCO</name>
<comment type="caution">
    <text evidence="4">The sequence shown here is derived from an EMBL/GenBank/DDBJ whole genome shotgun (WGS) entry which is preliminary data.</text>
</comment>
<dbReference type="GO" id="GO:0008470">
    <property type="term" value="F:3-methylbutanoyl-CoA dehydrogenase activity"/>
    <property type="evidence" value="ECO:0007669"/>
    <property type="project" value="TreeGrafter"/>
</dbReference>
<dbReference type="GO" id="GO:0050660">
    <property type="term" value="F:flavin adenine dinucleotide binding"/>
    <property type="evidence" value="ECO:0007669"/>
    <property type="project" value="InterPro"/>
</dbReference>
<dbReference type="Gene3D" id="1.10.540.10">
    <property type="entry name" value="Acyl-CoA dehydrogenase/oxidase, N-terminal domain"/>
    <property type="match status" value="1"/>
</dbReference>
<evidence type="ECO:0008006" key="6">
    <source>
        <dbReference type="Google" id="ProtNLM"/>
    </source>
</evidence>
<keyword evidence="1" id="KW-0560">Oxidoreductase</keyword>
<protein>
    <recommendedName>
        <fullName evidence="6">Acyl-CoA dehydrogenase</fullName>
    </recommendedName>
</protein>
<dbReference type="InterPro" id="IPR013107">
    <property type="entry name" value="Acyl-CoA_DH_C"/>
</dbReference>
<reference evidence="4 5" key="1">
    <citation type="submission" date="2013-06" db="EMBL/GenBank/DDBJ databases">
        <title>The draft sequence of the Mycobacterium elephantis genome.</title>
        <authorList>
            <person name="Pettersson F.B."/>
            <person name="Das S."/>
            <person name="Dasgupta S."/>
            <person name="Bhattacharya A."/>
            <person name="Kirsebom L.A."/>
        </authorList>
    </citation>
    <scope>NUCLEOTIDE SEQUENCE [LARGE SCALE GENOMIC DNA]</scope>
    <source>
        <strain evidence="4 5">DSM 44368</strain>
    </source>
</reference>
<dbReference type="Pfam" id="PF08028">
    <property type="entry name" value="Acyl-CoA_dh_2"/>
    <property type="match status" value="1"/>
</dbReference>
<evidence type="ECO:0000313" key="5">
    <source>
        <dbReference type="Proteomes" id="UP000287177"/>
    </source>
</evidence>
<dbReference type="AlphaFoldDB" id="A0A439DMW0"/>
<dbReference type="InterPro" id="IPR036250">
    <property type="entry name" value="AcylCo_DH-like_C"/>
</dbReference>
<dbReference type="PANTHER" id="PTHR43884">
    <property type="entry name" value="ACYL-COA DEHYDROGENASE"/>
    <property type="match status" value="1"/>
</dbReference>
<keyword evidence="5" id="KW-1185">Reference proteome</keyword>
<dbReference type="Pfam" id="PF02771">
    <property type="entry name" value="Acyl-CoA_dh_N"/>
    <property type="match status" value="1"/>
</dbReference>
<dbReference type="InterPro" id="IPR013786">
    <property type="entry name" value="AcylCoA_DH/ox_N"/>
</dbReference>
<dbReference type="InterPro" id="IPR037069">
    <property type="entry name" value="AcylCoA_DH/ox_N_sf"/>
</dbReference>
<dbReference type="SUPFAM" id="SSF56645">
    <property type="entry name" value="Acyl-CoA dehydrogenase NM domain-like"/>
    <property type="match status" value="1"/>
</dbReference>